<protein>
    <recommendedName>
        <fullName evidence="4">DUF998 domain-containing protein</fullName>
    </recommendedName>
</protein>
<feature type="transmembrane region" description="Helical" evidence="1">
    <location>
        <begin position="18"/>
        <end position="36"/>
    </location>
</feature>
<evidence type="ECO:0000256" key="1">
    <source>
        <dbReference type="SAM" id="Phobius"/>
    </source>
</evidence>
<dbReference type="AlphaFoldDB" id="A0A402CKD0"/>
<feature type="transmembrane region" description="Helical" evidence="1">
    <location>
        <begin position="194"/>
        <end position="213"/>
    </location>
</feature>
<keyword evidence="1" id="KW-0472">Membrane</keyword>
<accession>A0A402CKD0</accession>
<feature type="transmembrane region" description="Helical" evidence="1">
    <location>
        <begin position="126"/>
        <end position="147"/>
    </location>
</feature>
<dbReference type="InterPro" id="IPR009339">
    <property type="entry name" value="DUF998"/>
</dbReference>
<keyword evidence="3" id="KW-1185">Reference proteome</keyword>
<feature type="transmembrane region" description="Helical" evidence="1">
    <location>
        <begin position="94"/>
        <end position="114"/>
    </location>
</feature>
<proteinExistence type="predicted"/>
<dbReference type="EMBL" id="BHYM01000085">
    <property type="protein sequence ID" value="GCE43995.1"/>
    <property type="molecule type" value="Genomic_DNA"/>
</dbReference>
<dbReference type="Proteomes" id="UP000287519">
    <property type="component" value="Unassembled WGS sequence"/>
</dbReference>
<sequence>MVMVTTSVRLSHPDFQRWVARAGIAGPVLFTAGFLVQETLLRDDYSRIADPISALEADPSGWIQQLNFLAFAVLLTIFAAGLHRGIANTRYGWTGPALLGVAAVGLILAAVFPLREDPAGEPYDPGHHVIAGVTFFSCSALALAVLSHRFAADPRWRGLARYVGVAGIVGLGCFVLLGRFAMPGGAPLHEVAGLLQRMTILAVTFPALVAIALRLRRLACRPPALTRS</sequence>
<dbReference type="Pfam" id="PF06197">
    <property type="entry name" value="DUF998"/>
    <property type="match status" value="1"/>
</dbReference>
<comment type="caution">
    <text evidence="2">The sequence shown here is derived from an EMBL/GenBank/DDBJ whole genome shotgun (WGS) entry which is preliminary data.</text>
</comment>
<feature type="transmembrane region" description="Helical" evidence="1">
    <location>
        <begin position="159"/>
        <end position="182"/>
    </location>
</feature>
<evidence type="ECO:0008006" key="4">
    <source>
        <dbReference type="Google" id="ProtNLM"/>
    </source>
</evidence>
<reference evidence="2 3" key="1">
    <citation type="submission" date="2018-11" db="EMBL/GenBank/DDBJ databases">
        <title>Microbial catabolism of amino acid.</title>
        <authorList>
            <person name="Hibi M."/>
            <person name="Ogawa J."/>
        </authorList>
    </citation>
    <scope>NUCLEOTIDE SEQUENCE [LARGE SCALE GENOMIC DNA]</scope>
    <source>
        <strain evidence="2 3">C31-06</strain>
    </source>
</reference>
<feature type="transmembrane region" description="Helical" evidence="1">
    <location>
        <begin position="62"/>
        <end position="82"/>
    </location>
</feature>
<keyword evidence="1" id="KW-1133">Transmembrane helix</keyword>
<gene>
    <name evidence="2" type="ORF">Rhow_008293</name>
</gene>
<evidence type="ECO:0000313" key="2">
    <source>
        <dbReference type="EMBL" id="GCE43995.1"/>
    </source>
</evidence>
<organism evidence="2 3">
    <name type="scientific">Rhodococcus wratislaviensis</name>
    <name type="common">Tsukamurella wratislaviensis</name>
    <dbReference type="NCBI Taxonomy" id="44752"/>
    <lineage>
        <taxon>Bacteria</taxon>
        <taxon>Bacillati</taxon>
        <taxon>Actinomycetota</taxon>
        <taxon>Actinomycetes</taxon>
        <taxon>Mycobacteriales</taxon>
        <taxon>Nocardiaceae</taxon>
        <taxon>Rhodococcus</taxon>
    </lineage>
</organism>
<evidence type="ECO:0000313" key="3">
    <source>
        <dbReference type="Proteomes" id="UP000287519"/>
    </source>
</evidence>
<name>A0A402CKD0_RHOWR</name>
<keyword evidence="1" id="KW-0812">Transmembrane</keyword>